<evidence type="ECO:0000313" key="1">
    <source>
        <dbReference type="EMBL" id="GFT81033.1"/>
    </source>
</evidence>
<dbReference type="EMBL" id="BMAW01072050">
    <property type="protein sequence ID" value="GFT81033.1"/>
    <property type="molecule type" value="Genomic_DNA"/>
</dbReference>
<name>A0A8X6U5S6_NEPPI</name>
<keyword evidence="2" id="KW-1185">Reference proteome</keyword>
<protein>
    <submittedName>
        <fullName evidence="1">Uncharacterized protein</fullName>
    </submittedName>
</protein>
<gene>
    <name evidence="1" type="ORF">NPIL_279631</name>
</gene>
<proteinExistence type="predicted"/>
<dbReference type="Proteomes" id="UP000887013">
    <property type="component" value="Unassembled WGS sequence"/>
</dbReference>
<reference evidence="1" key="1">
    <citation type="submission" date="2020-08" db="EMBL/GenBank/DDBJ databases">
        <title>Multicomponent nature underlies the extraordinary mechanical properties of spider dragline silk.</title>
        <authorList>
            <person name="Kono N."/>
            <person name="Nakamura H."/>
            <person name="Mori M."/>
            <person name="Yoshida Y."/>
            <person name="Ohtoshi R."/>
            <person name="Malay A.D."/>
            <person name="Moran D.A.P."/>
            <person name="Tomita M."/>
            <person name="Numata K."/>
            <person name="Arakawa K."/>
        </authorList>
    </citation>
    <scope>NUCLEOTIDE SEQUENCE</scope>
</reference>
<organism evidence="1 2">
    <name type="scientific">Nephila pilipes</name>
    <name type="common">Giant wood spider</name>
    <name type="synonym">Nephila maculata</name>
    <dbReference type="NCBI Taxonomy" id="299642"/>
    <lineage>
        <taxon>Eukaryota</taxon>
        <taxon>Metazoa</taxon>
        <taxon>Ecdysozoa</taxon>
        <taxon>Arthropoda</taxon>
        <taxon>Chelicerata</taxon>
        <taxon>Arachnida</taxon>
        <taxon>Araneae</taxon>
        <taxon>Araneomorphae</taxon>
        <taxon>Entelegynae</taxon>
        <taxon>Araneoidea</taxon>
        <taxon>Nephilidae</taxon>
        <taxon>Nephila</taxon>
    </lineage>
</organism>
<dbReference type="AlphaFoldDB" id="A0A8X6U5S6"/>
<comment type="caution">
    <text evidence="1">The sequence shown here is derived from an EMBL/GenBank/DDBJ whole genome shotgun (WGS) entry which is preliminary data.</text>
</comment>
<accession>A0A8X6U5S6</accession>
<sequence>MGDRCKRMVIRIGVYVILGMHKFLNGVTNKRSCGHE</sequence>
<evidence type="ECO:0000313" key="2">
    <source>
        <dbReference type="Proteomes" id="UP000887013"/>
    </source>
</evidence>
<feature type="non-terminal residue" evidence="1">
    <location>
        <position position="36"/>
    </location>
</feature>